<accession>A0A4S8RJF9</accession>
<reference evidence="1 2" key="1">
    <citation type="submission" date="2017-12" db="EMBL/GenBank/DDBJ databases">
        <title>Comparative genomics of Botrytis spp.</title>
        <authorList>
            <person name="Valero-Jimenez C.A."/>
            <person name="Tapia P."/>
            <person name="Veloso J."/>
            <person name="Silva-Moreno E."/>
            <person name="Staats M."/>
            <person name="Valdes J.H."/>
            <person name="Van Kan J.A.L."/>
        </authorList>
    </citation>
    <scope>NUCLEOTIDE SEQUENCE [LARGE SCALE GENOMIC DNA]</scope>
    <source>
        <strain evidence="1 2">MUCL435</strain>
    </source>
</reference>
<keyword evidence="2" id="KW-1185">Reference proteome</keyword>
<proteinExistence type="predicted"/>
<dbReference type="AlphaFoldDB" id="A0A4S8RJF9"/>
<gene>
    <name evidence="1" type="ORF">BGAL_0042g00090</name>
</gene>
<name>A0A4S8RJF9_9HELO</name>
<organism evidence="1 2">
    <name type="scientific">Botrytis galanthina</name>
    <dbReference type="NCBI Taxonomy" id="278940"/>
    <lineage>
        <taxon>Eukaryota</taxon>
        <taxon>Fungi</taxon>
        <taxon>Dikarya</taxon>
        <taxon>Ascomycota</taxon>
        <taxon>Pezizomycotina</taxon>
        <taxon>Leotiomycetes</taxon>
        <taxon>Helotiales</taxon>
        <taxon>Sclerotiniaceae</taxon>
        <taxon>Botrytis</taxon>
    </lineage>
</organism>
<comment type="caution">
    <text evidence="1">The sequence shown here is derived from an EMBL/GenBank/DDBJ whole genome shotgun (WGS) entry which is preliminary data.</text>
</comment>
<evidence type="ECO:0000313" key="1">
    <source>
        <dbReference type="EMBL" id="THV53764.1"/>
    </source>
</evidence>
<dbReference type="EMBL" id="PQXL01000042">
    <property type="protein sequence ID" value="THV53764.1"/>
    <property type="molecule type" value="Genomic_DNA"/>
</dbReference>
<protein>
    <submittedName>
        <fullName evidence="1">Uncharacterized protein</fullName>
    </submittedName>
</protein>
<evidence type="ECO:0000313" key="2">
    <source>
        <dbReference type="Proteomes" id="UP000308671"/>
    </source>
</evidence>
<dbReference type="Proteomes" id="UP000308671">
    <property type="component" value="Unassembled WGS sequence"/>
</dbReference>
<sequence length="85" mass="9376">MTSMHDYNSEMNEDKMSVTVEAERSYMSEDSMEFSGGIIPSCFGIKAVMNNIKHMTGSITMIVTHGISHVAAKLSGKYLQPAWLA</sequence>